<dbReference type="Gene3D" id="3.30.230.10">
    <property type="match status" value="1"/>
</dbReference>
<feature type="non-terminal residue" evidence="8">
    <location>
        <position position="1"/>
    </location>
</feature>
<dbReference type="Proteomes" id="UP000265618">
    <property type="component" value="Unassembled WGS sequence"/>
</dbReference>
<proteinExistence type="inferred from homology"/>
<dbReference type="Pfam" id="PF08544">
    <property type="entry name" value="GHMP_kinases_C"/>
    <property type="match status" value="1"/>
</dbReference>
<dbReference type="InterPro" id="IPR006203">
    <property type="entry name" value="GHMP_knse_ATP-bd_CS"/>
</dbReference>
<evidence type="ECO:0000313" key="9">
    <source>
        <dbReference type="Proteomes" id="UP000265618"/>
    </source>
</evidence>
<evidence type="ECO:0000256" key="3">
    <source>
        <dbReference type="ARBA" id="ARBA00022741"/>
    </source>
</evidence>
<dbReference type="GO" id="GO:0005829">
    <property type="term" value="C:cytosol"/>
    <property type="evidence" value="ECO:0007669"/>
    <property type="project" value="TreeGrafter"/>
</dbReference>
<dbReference type="Gene3D" id="1.20.1440.340">
    <property type="match status" value="1"/>
</dbReference>
<sequence>LPMALSRDFAWGVHTSPSPTPTLSMCHVDPETFPAVTIPLTPEALQAHLSTCKGWTIYPVACFALALKDANGPVPSVVMVGSGTVPMASGLSSSSALTCASLIVASTVLSLPEPLYTRAAIASRASEAERLIGMEGGGMDQAISMLAQRGYASHVEFNPVRATPIPFFKEECARVCVLNSGTVADKKTTLDQNYNRRVAECRLGCLMISHAHIQKTGADCTVRDLLKSPKDVIPATICKRFNISTGKALDYADNLPVEATLEEIGQTVGIDAEDIYRSLLATSTGGYLSPKDAVFKLKPRLTHVFSEVMRVRAVLMMLRAAEPLEADEQGPYLNRVGEMLLEGNISLGMDYECSCEELDMTVNTAVLSGARGARLTGAGFGGWCVAIVGVDKIPTFLEKMTEYYKSRNMDPVSSFFFTDAGAGAAIIRPDSM</sequence>
<keyword evidence="5" id="KW-0067">ATP-binding</keyword>
<dbReference type="InterPro" id="IPR036554">
    <property type="entry name" value="GHMP_kinase_C_sf"/>
</dbReference>
<dbReference type="Pfam" id="PF00288">
    <property type="entry name" value="GHMP_kinases_N"/>
    <property type="match status" value="1"/>
</dbReference>
<dbReference type="InterPro" id="IPR013750">
    <property type="entry name" value="GHMP_kinase_C_dom"/>
</dbReference>
<evidence type="ECO:0000256" key="5">
    <source>
        <dbReference type="ARBA" id="ARBA00022840"/>
    </source>
</evidence>
<reference evidence="8 9" key="1">
    <citation type="journal article" date="2018" name="PLoS ONE">
        <title>The draft genome of Kipferlia bialata reveals reductive genome evolution in fornicate parasites.</title>
        <authorList>
            <person name="Tanifuji G."/>
            <person name="Takabayashi S."/>
            <person name="Kume K."/>
            <person name="Takagi M."/>
            <person name="Nakayama T."/>
            <person name="Kamikawa R."/>
            <person name="Inagaki Y."/>
            <person name="Hashimoto T."/>
        </authorList>
    </citation>
    <scope>NUCLEOTIDE SEQUENCE [LARGE SCALE GENOMIC DNA]</scope>
    <source>
        <strain evidence="8">NY0173</strain>
    </source>
</reference>
<dbReference type="InterPro" id="IPR006206">
    <property type="entry name" value="Mevalonate/galactokinase"/>
</dbReference>
<dbReference type="InterPro" id="IPR014721">
    <property type="entry name" value="Ribsml_uS5_D2-typ_fold_subgr"/>
</dbReference>
<keyword evidence="2" id="KW-0808">Transferase</keyword>
<comment type="similarity">
    <text evidence="1">Belongs to the GHMP kinase family. GalK subfamily.</text>
</comment>
<dbReference type="PIRSF" id="PIRSF000530">
    <property type="entry name" value="Galactokinase"/>
    <property type="match status" value="1"/>
</dbReference>
<keyword evidence="9" id="KW-1185">Reference proteome</keyword>
<keyword evidence="3" id="KW-0547">Nucleotide-binding</keyword>
<dbReference type="GO" id="GO:0006012">
    <property type="term" value="P:galactose metabolic process"/>
    <property type="evidence" value="ECO:0007669"/>
    <property type="project" value="TreeGrafter"/>
</dbReference>
<dbReference type="InterPro" id="IPR020568">
    <property type="entry name" value="Ribosomal_Su5_D2-typ_SF"/>
</dbReference>
<dbReference type="OrthoDB" id="187738at2759"/>
<dbReference type="SUPFAM" id="SSF55060">
    <property type="entry name" value="GHMP Kinase, C-terminal domain"/>
    <property type="match status" value="1"/>
</dbReference>
<dbReference type="PROSITE" id="PS00627">
    <property type="entry name" value="GHMP_KINASES_ATP"/>
    <property type="match status" value="1"/>
</dbReference>
<dbReference type="GO" id="GO:0005524">
    <property type="term" value="F:ATP binding"/>
    <property type="evidence" value="ECO:0007669"/>
    <property type="project" value="UniProtKB-KW"/>
</dbReference>
<gene>
    <name evidence="8" type="ORF">KIPB_002210</name>
</gene>
<dbReference type="SUPFAM" id="SSF54211">
    <property type="entry name" value="Ribosomal protein S5 domain 2-like"/>
    <property type="match status" value="1"/>
</dbReference>
<evidence type="ECO:0000313" key="8">
    <source>
        <dbReference type="EMBL" id="GIQ81276.1"/>
    </source>
</evidence>
<dbReference type="Gene3D" id="3.30.70.3170">
    <property type="match status" value="1"/>
</dbReference>
<feature type="domain" description="GHMP kinase C-terminal" evidence="7">
    <location>
        <begin position="336"/>
        <end position="405"/>
    </location>
</feature>
<feature type="domain" description="GHMP kinase N-terminal" evidence="6">
    <location>
        <begin position="63"/>
        <end position="146"/>
    </location>
</feature>
<evidence type="ECO:0000259" key="6">
    <source>
        <dbReference type="Pfam" id="PF00288"/>
    </source>
</evidence>
<keyword evidence="4" id="KW-0418">Kinase</keyword>
<evidence type="ECO:0000256" key="2">
    <source>
        <dbReference type="ARBA" id="ARBA00022679"/>
    </source>
</evidence>
<dbReference type="AlphaFoldDB" id="A0A9K3CRG2"/>
<evidence type="ECO:0000256" key="1">
    <source>
        <dbReference type="ARBA" id="ARBA00006566"/>
    </source>
</evidence>
<dbReference type="InterPro" id="IPR006204">
    <property type="entry name" value="GHMP_kinase_N_dom"/>
</dbReference>
<dbReference type="PANTHER" id="PTHR10457">
    <property type="entry name" value="MEVALONATE KINASE/GALACTOKINASE"/>
    <property type="match status" value="1"/>
</dbReference>
<name>A0A9K3CRG2_9EUKA</name>
<dbReference type="GO" id="GO:0004335">
    <property type="term" value="F:galactokinase activity"/>
    <property type="evidence" value="ECO:0007669"/>
    <property type="project" value="TreeGrafter"/>
</dbReference>
<accession>A0A9K3CRG2</accession>
<dbReference type="PRINTS" id="PR00959">
    <property type="entry name" value="MEVGALKINASE"/>
</dbReference>
<dbReference type="PANTHER" id="PTHR10457:SF7">
    <property type="entry name" value="GALACTOKINASE-RELATED"/>
    <property type="match status" value="1"/>
</dbReference>
<organism evidence="8 9">
    <name type="scientific">Kipferlia bialata</name>
    <dbReference type="NCBI Taxonomy" id="797122"/>
    <lineage>
        <taxon>Eukaryota</taxon>
        <taxon>Metamonada</taxon>
        <taxon>Carpediemonas-like organisms</taxon>
        <taxon>Kipferlia</taxon>
    </lineage>
</organism>
<evidence type="ECO:0000256" key="4">
    <source>
        <dbReference type="ARBA" id="ARBA00022777"/>
    </source>
</evidence>
<comment type="caution">
    <text evidence="8">The sequence shown here is derived from an EMBL/GenBank/DDBJ whole genome shotgun (WGS) entry which is preliminary data.</text>
</comment>
<evidence type="ECO:0000259" key="7">
    <source>
        <dbReference type="Pfam" id="PF08544"/>
    </source>
</evidence>
<protein>
    <submittedName>
        <fullName evidence="8">Galactokinase</fullName>
    </submittedName>
</protein>
<dbReference type="EMBL" id="BDIP01000351">
    <property type="protein sequence ID" value="GIQ81276.1"/>
    <property type="molecule type" value="Genomic_DNA"/>
</dbReference>